<dbReference type="InterPro" id="IPR027417">
    <property type="entry name" value="P-loop_NTPase"/>
</dbReference>
<dbReference type="Pfam" id="PF17912">
    <property type="entry name" value="OB_MalK"/>
    <property type="match status" value="1"/>
</dbReference>
<organism evidence="5 6">
    <name type="scientific">Vallitalea pronyensis</name>
    <dbReference type="NCBI Taxonomy" id="1348613"/>
    <lineage>
        <taxon>Bacteria</taxon>
        <taxon>Bacillati</taxon>
        <taxon>Bacillota</taxon>
        <taxon>Clostridia</taxon>
        <taxon>Lachnospirales</taxon>
        <taxon>Vallitaleaceae</taxon>
        <taxon>Vallitalea</taxon>
    </lineage>
</organism>
<keyword evidence="1" id="KW-0813">Transport</keyword>
<dbReference type="SUPFAM" id="SSF52540">
    <property type="entry name" value="P-loop containing nucleoside triphosphate hydrolases"/>
    <property type="match status" value="1"/>
</dbReference>
<proteinExistence type="predicted"/>
<dbReference type="FunFam" id="3.40.50.300:FF:000042">
    <property type="entry name" value="Maltose/maltodextrin ABC transporter, ATP-binding protein"/>
    <property type="match status" value="1"/>
</dbReference>
<dbReference type="InterPro" id="IPR017871">
    <property type="entry name" value="ABC_transporter-like_CS"/>
</dbReference>
<dbReference type="GO" id="GO:0005524">
    <property type="term" value="F:ATP binding"/>
    <property type="evidence" value="ECO:0007669"/>
    <property type="project" value="UniProtKB-KW"/>
</dbReference>
<sequence>MLGLTLKHIKKVYPNGFEAVKKLSLEVRAGEFVSFVGPSGCGKSTTLRMIAGLEEISHGELYIGDKKANALSPRERGIAMVFQSYALFPHMTVAANIGFGLKIQKVPVAERKKKIEWALDLLDLDGLGDRKPAQLSGGQRQRVALGRALVLDPDVLLLDEPLSNLDAKLRIKMRLELKRIHKELNATIIYVTHDQAEAMTLSDRIAILKDGDLMQCGTPTEIYNNPANEFVAGFVGSPPMNFISGQLNSDKENMTFVSEYGTFIFDHVLQTKVQEKGISGPITLGVRPEDITISTQKADNAFQGMSIVTETLGSDDYVSVLPRGVKRGELLTVRIKPEMNFPLDKEVWMEPKTEKIHVFS</sequence>
<feature type="domain" description="ABC transporter" evidence="4">
    <location>
        <begin position="4"/>
        <end position="235"/>
    </location>
</feature>
<dbReference type="InterPro" id="IPR012340">
    <property type="entry name" value="NA-bd_OB-fold"/>
</dbReference>
<keyword evidence="2" id="KW-0547">Nucleotide-binding</keyword>
<dbReference type="Pfam" id="PF00005">
    <property type="entry name" value="ABC_tran"/>
    <property type="match status" value="1"/>
</dbReference>
<dbReference type="InterPro" id="IPR008995">
    <property type="entry name" value="Mo/tungstate-bd_C_term_dom"/>
</dbReference>
<dbReference type="KEGG" id="vpy:HZI73_21565"/>
<dbReference type="SMART" id="SM00382">
    <property type="entry name" value="AAA"/>
    <property type="match status" value="1"/>
</dbReference>
<dbReference type="PANTHER" id="PTHR43875:SF1">
    <property type="entry name" value="OSMOPROTECTIVE COMPOUNDS UPTAKE ATP-BINDING PROTEIN GGTA"/>
    <property type="match status" value="1"/>
</dbReference>
<keyword evidence="3 5" id="KW-0067">ATP-binding</keyword>
<accession>A0A8J8MNM2</accession>
<keyword evidence="6" id="KW-1185">Reference proteome</keyword>
<dbReference type="Gene3D" id="3.40.50.300">
    <property type="entry name" value="P-loop containing nucleotide triphosphate hydrolases"/>
    <property type="match status" value="1"/>
</dbReference>
<evidence type="ECO:0000313" key="6">
    <source>
        <dbReference type="Proteomes" id="UP000683246"/>
    </source>
</evidence>
<evidence type="ECO:0000256" key="1">
    <source>
        <dbReference type="ARBA" id="ARBA00022448"/>
    </source>
</evidence>
<reference evidence="5" key="1">
    <citation type="submission" date="2020-07" db="EMBL/GenBank/DDBJ databases">
        <title>Vallitalea pronyensis genome.</title>
        <authorList>
            <person name="Postec A."/>
        </authorList>
    </citation>
    <scope>NUCLEOTIDE SEQUENCE</scope>
    <source>
        <strain evidence="5">FatNI3</strain>
    </source>
</reference>
<dbReference type="InterPro" id="IPR003439">
    <property type="entry name" value="ABC_transporter-like_ATP-bd"/>
</dbReference>
<dbReference type="PANTHER" id="PTHR43875">
    <property type="entry name" value="MALTODEXTRIN IMPORT ATP-BINDING PROTEIN MSMX"/>
    <property type="match status" value="1"/>
</dbReference>
<dbReference type="PROSITE" id="PS50893">
    <property type="entry name" value="ABC_TRANSPORTER_2"/>
    <property type="match status" value="1"/>
</dbReference>
<dbReference type="InterPro" id="IPR047641">
    <property type="entry name" value="ABC_transpr_MalK/UgpC-like"/>
</dbReference>
<protein>
    <submittedName>
        <fullName evidence="5">ABC transporter ATP-binding protein</fullName>
    </submittedName>
</protein>
<dbReference type="RefSeq" id="WP_212695422.1">
    <property type="nucleotide sequence ID" value="NZ_CP058649.1"/>
</dbReference>
<name>A0A8J8MNM2_9FIRM</name>
<dbReference type="Gene3D" id="2.40.50.100">
    <property type="match status" value="1"/>
</dbReference>
<dbReference type="GO" id="GO:0055052">
    <property type="term" value="C:ATP-binding cassette (ABC) transporter complex, substrate-binding subunit-containing"/>
    <property type="evidence" value="ECO:0007669"/>
    <property type="project" value="TreeGrafter"/>
</dbReference>
<evidence type="ECO:0000256" key="2">
    <source>
        <dbReference type="ARBA" id="ARBA00022741"/>
    </source>
</evidence>
<evidence type="ECO:0000313" key="5">
    <source>
        <dbReference type="EMBL" id="QUI24727.1"/>
    </source>
</evidence>
<dbReference type="SUPFAM" id="SSF50331">
    <property type="entry name" value="MOP-like"/>
    <property type="match status" value="1"/>
</dbReference>
<dbReference type="GO" id="GO:0016887">
    <property type="term" value="F:ATP hydrolysis activity"/>
    <property type="evidence" value="ECO:0007669"/>
    <property type="project" value="InterPro"/>
</dbReference>
<dbReference type="Proteomes" id="UP000683246">
    <property type="component" value="Chromosome"/>
</dbReference>
<dbReference type="EMBL" id="CP058649">
    <property type="protein sequence ID" value="QUI24727.1"/>
    <property type="molecule type" value="Genomic_DNA"/>
</dbReference>
<dbReference type="Gene3D" id="2.40.50.140">
    <property type="entry name" value="Nucleic acid-binding proteins"/>
    <property type="match status" value="1"/>
</dbReference>
<dbReference type="InterPro" id="IPR003593">
    <property type="entry name" value="AAA+_ATPase"/>
</dbReference>
<dbReference type="GO" id="GO:0140359">
    <property type="term" value="F:ABC-type transporter activity"/>
    <property type="evidence" value="ECO:0007669"/>
    <property type="project" value="UniProtKB-ARBA"/>
</dbReference>
<evidence type="ECO:0000256" key="3">
    <source>
        <dbReference type="ARBA" id="ARBA00022840"/>
    </source>
</evidence>
<dbReference type="AlphaFoldDB" id="A0A8J8MNM2"/>
<gene>
    <name evidence="5" type="ORF">HZI73_21565</name>
</gene>
<dbReference type="PROSITE" id="PS00211">
    <property type="entry name" value="ABC_TRANSPORTER_1"/>
    <property type="match status" value="1"/>
</dbReference>
<evidence type="ECO:0000259" key="4">
    <source>
        <dbReference type="PROSITE" id="PS50893"/>
    </source>
</evidence>
<dbReference type="InterPro" id="IPR040582">
    <property type="entry name" value="OB_MalK-like"/>
</dbReference>